<evidence type="ECO:0000313" key="4">
    <source>
        <dbReference type="Proteomes" id="UP000280444"/>
    </source>
</evidence>
<name>A0A3P1SD87_9ACTO</name>
<accession>A0A3P1SD87</accession>
<comment type="caution">
    <text evidence="3">The sequence shown here is derived from an EMBL/GenBank/DDBJ whole genome shotgun (WGS) entry which is preliminary data.</text>
</comment>
<dbReference type="EMBL" id="RQZF01000011">
    <property type="protein sequence ID" value="RRC94715.1"/>
    <property type="molecule type" value="Genomic_DNA"/>
</dbReference>
<dbReference type="AlphaFoldDB" id="A0A3P1SD87"/>
<sequence>MSATDALRARPSTPLNGSPSVSRGYCRSWWGVVSAVAASLALLSGCTLRGPDIAADTQSLPDLPASSGASSLTPDSEHPESLAPSPSAVQKPKMPSAPTSFSPILDNEAWTREAKDVSFESLALPTSFVFHDICVGEHPDFYRVVVDFKELDGTPLTAEQSPQDRQPWVIYARWTQAPVGQGSGLPLDVAGQTFLDLNISKTSMPASPEVSALYYSGPDRLSLGPLEIDVDHTFESNTHIVIGMDTERDIQMGYLLDPTRLVVDVRK</sequence>
<keyword evidence="4" id="KW-1185">Reference proteome</keyword>
<organism evidence="3 4">
    <name type="scientific">Schaalia canis</name>
    <dbReference type="NCBI Taxonomy" id="100469"/>
    <lineage>
        <taxon>Bacteria</taxon>
        <taxon>Bacillati</taxon>
        <taxon>Actinomycetota</taxon>
        <taxon>Actinomycetes</taxon>
        <taxon>Actinomycetales</taxon>
        <taxon>Actinomycetaceae</taxon>
        <taxon>Schaalia</taxon>
    </lineage>
</organism>
<evidence type="ECO:0000259" key="2">
    <source>
        <dbReference type="Pfam" id="PF24837"/>
    </source>
</evidence>
<protein>
    <recommendedName>
        <fullName evidence="2">AMIN-like domain-containing protein</fullName>
    </recommendedName>
</protein>
<dbReference type="Proteomes" id="UP000280444">
    <property type="component" value="Unassembled WGS sequence"/>
</dbReference>
<dbReference type="InterPro" id="IPR056303">
    <property type="entry name" value="AMIN-like"/>
</dbReference>
<dbReference type="Pfam" id="PF24837">
    <property type="entry name" value="AMIN-like"/>
    <property type="match status" value="1"/>
</dbReference>
<feature type="region of interest" description="Disordered" evidence="1">
    <location>
        <begin position="58"/>
        <end position="102"/>
    </location>
</feature>
<dbReference type="RefSeq" id="WP_124871873.1">
    <property type="nucleotide sequence ID" value="NZ_RQZF01000011.1"/>
</dbReference>
<evidence type="ECO:0000313" key="3">
    <source>
        <dbReference type="EMBL" id="RRC94715.1"/>
    </source>
</evidence>
<reference evidence="3 4" key="1">
    <citation type="submission" date="2018-11" db="EMBL/GenBank/DDBJ databases">
        <title>Genomes From Bacteria Associated with the Canine Oral Cavity: a Test Case for Automated Genome-Based Taxonomic Assignment.</title>
        <authorList>
            <person name="Coil D.A."/>
            <person name="Jospin G."/>
            <person name="Darling A.E."/>
            <person name="Wallis C."/>
            <person name="Davis I.J."/>
            <person name="Harris S."/>
            <person name="Eisen J.A."/>
            <person name="Holcombe L.J."/>
            <person name="O'Flynn C."/>
        </authorList>
    </citation>
    <scope>NUCLEOTIDE SEQUENCE [LARGE SCALE GENOMIC DNA]</scope>
    <source>
        <strain evidence="3 4">OH770</strain>
    </source>
</reference>
<gene>
    <name evidence="3" type="ORF">EII11_09160</name>
</gene>
<feature type="domain" description="AMIN-like" evidence="2">
    <location>
        <begin position="131"/>
        <end position="266"/>
    </location>
</feature>
<feature type="region of interest" description="Disordered" evidence="1">
    <location>
        <begin position="1"/>
        <end position="22"/>
    </location>
</feature>
<dbReference type="OrthoDB" id="3393679at2"/>
<evidence type="ECO:0000256" key="1">
    <source>
        <dbReference type="SAM" id="MobiDB-lite"/>
    </source>
</evidence>
<proteinExistence type="predicted"/>